<name>A0A3M8QPB2_9PROT</name>
<sequence>MSNNHRLPRLPGEWIDRAHSIEFEFEGKHFQGFAGDTISSALWASGQRVLGRSFKYHRPRGIFSLANHDVNGMMQWGQKLNVRADVTLLEMGMQLSAVNTFGGLNKDPAKVLNHLSRFLPVGFYYKAFHGKRLFPRWERVFRTLAGLGKVNLSTPRLLTPKDYAFCAVLIVGAGPSGLAAALAAADQGADVVIVDENAQAGGSGGYQIGGELAKREATEALLVRVIAHPRIRLLTGIYAAGYYTDHWIALVDDKKMTKLRAEAVVIAAGSFEQPAVFRNNDLPGVVLGSAAQRLIYRYAVRPMQRAVVLCANADGYRVALDLIVHGVMVAAIVDLRAHHQPCDAEVELAAKGVEMHTGTCIVEALPTPGCSGVAGARIAAFANGVADAATARDIPCDGIVMSVGWAPAANLLYQAGTHMRYDDLVEQFVPDALPPGVFACGRVNGVYDFKARLLDGERAGSAAAAHVGFGEKRSVSVPVELESSSFPWPIVAHPQGKNFVDFDEDLQLKDFENAVQEGFDNIELLKRFTTNGMGPSQGKHSNMNALRILARLVDKHPREVGTTTARPFFHPVPMALLAGRGFHPVRRTPMHLRHAAMGAYFMSAGDWQRPEYYARQHKDRLECIREEVDMVRHGVGIIDVGTLGKLEIIGPQAAEFLERVYVSRYANLKIGMTRYAVMCDETGVVVDDGVVARLAEDHFYFTTTTSGATAIYRELSRLNTQWQMACGIINHTGAFAAINLAGPQSRKVLARVTTLDLSAAAFPYLAIREGKVAGIPARLMRVGFVGEWGYEIHVPAEDGVALWDALVAAGSPFGIRPFGVEAQRLLRLEKGHVIIGQDTDGLTTPFEAGLGWAVKMDKPFFIGQRSLQIVDKQPQRQRLVGFRLDQAHGGPAPQECHLVIHDGAISGRITSIGWSHILCAYIGLAMVTPELAKPDQTFEIRITDGSLVVARVTPTPFYDPEQRQQKEEA</sequence>
<dbReference type="Pfam" id="PF13510">
    <property type="entry name" value="Fer2_4"/>
    <property type="match status" value="1"/>
</dbReference>
<dbReference type="OrthoDB" id="5287468at2"/>
<comment type="similarity">
    <text evidence="1">Belongs to the GcvT family.</text>
</comment>
<dbReference type="InterPro" id="IPR029043">
    <property type="entry name" value="GcvT/YgfZ_C"/>
</dbReference>
<protein>
    <submittedName>
        <fullName evidence="7">FAD-dependent oxidoreductase</fullName>
    </submittedName>
</protein>
<dbReference type="InterPro" id="IPR027266">
    <property type="entry name" value="TrmE/GcvT-like"/>
</dbReference>
<dbReference type="InterPro" id="IPR036188">
    <property type="entry name" value="FAD/NAD-bd_sf"/>
</dbReference>
<dbReference type="AlphaFoldDB" id="A0A3M8QPB2"/>
<comment type="caution">
    <text evidence="7">The sequence shown here is derived from an EMBL/GenBank/DDBJ whole genome shotgun (WGS) entry which is preliminary data.</text>
</comment>
<dbReference type="SUPFAM" id="SSF103025">
    <property type="entry name" value="Folate-binding domain"/>
    <property type="match status" value="1"/>
</dbReference>
<evidence type="ECO:0000259" key="6">
    <source>
        <dbReference type="Pfam" id="PF17806"/>
    </source>
</evidence>
<dbReference type="Gene3D" id="3.50.50.60">
    <property type="entry name" value="FAD/NAD(P)-binding domain"/>
    <property type="match status" value="1"/>
</dbReference>
<accession>A0A3M8QPB2</accession>
<dbReference type="SUPFAM" id="SSF101790">
    <property type="entry name" value="Aminomethyltransferase beta-barrel domain"/>
    <property type="match status" value="1"/>
</dbReference>
<feature type="domain" description="GCVT N-terminal" evidence="3">
    <location>
        <begin position="590"/>
        <end position="858"/>
    </location>
</feature>
<dbReference type="EMBL" id="RIZI01000193">
    <property type="protein sequence ID" value="RNF57988.1"/>
    <property type="molecule type" value="Genomic_DNA"/>
</dbReference>
<organism evidence="7">
    <name type="scientific">Acidithiobacillus sulfuriphilus</name>
    <dbReference type="NCBI Taxonomy" id="1867749"/>
    <lineage>
        <taxon>Bacteria</taxon>
        <taxon>Pseudomonadati</taxon>
        <taxon>Pseudomonadota</taxon>
        <taxon>Acidithiobacillia</taxon>
        <taxon>Acidithiobacillales</taxon>
        <taxon>Acidithiobacillaceae</taxon>
        <taxon>Acidithiobacillus</taxon>
    </lineage>
</organism>
<dbReference type="PANTHER" id="PTHR43757:SF15">
    <property type="entry name" value="PYRUVATE DEHYDROGENASE PHOSPHATASE REGULATORY SUBUNIT, MITOCHONDRIAL-LIKE"/>
    <property type="match status" value="1"/>
</dbReference>
<dbReference type="PRINTS" id="PR00368">
    <property type="entry name" value="FADPNR"/>
</dbReference>
<reference evidence="7" key="1">
    <citation type="submission" date="2018-10" db="EMBL/GenBank/DDBJ databases">
        <title>Acidithiobacillus sulfuriphilus sp. nov.: an extremely acidophilic sulfur-oxidizing chemolithotroph isolated from a neutral pH environment.</title>
        <authorList>
            <person name="Falagan C."/>
            <person name="Moya-Beltran A."/>
            <person name="Quatrini R."/>
            <person name="Johnson D.B."/>
        </authorList>
    </citation>
    <scope>NUCLEOTIDE SEQUENCE [LARGE SCALE GENOMIC DNA]</scope>
    <source>
        <strain evidence="7">CJ-2</strain>
    </source>
</reference>
<dbReference type="InterPro" id="IPR041854">
    <property type="entry name" value="BFD-like_2Fe2S-bd_dom_sf"/>
</dbReference>
<feature type="domain" description="FAD/NAD(P)-binding" evidence="4">
    <location>
        <begin position="168"/>
        <end position="444"/>
    </location>
</feature>
<dbReference type="GO" id="GO:0016491">
    <property type="term" value="F:oxidoreductase activity"/>
    <property type="evidence" value="ECO:0007669"/>
    <property type="project" value="UniProtKB-KW"/>
</dbReference>
<dbReference type="Pfam" id="PF08669">
    <property type="entry name" value="GCV_T_C"/>
    <property type="match status" value="1"/>
</dbReference>
<keyword evidence="2" id="KW-0560">Oxidoreductase</keyword>
<dbReference type="InterPro" id="IPR006222">
    <property type="entry name" value="GCVT_N"/>
</dbReference>
<dbReference type="InterPro" id="IPR042204">
    <property type="entry name" value="2Fe-2S-bd_N"/>
</dbReference>
<evidence type="ECO:0000256" key="1">
    <source>
        <dbReference type="ARBA" id="ARBA00008609"/>
    </source>
</evidence>
<dbReference type="Pfam" id="PF01571">
    <property type="entry name" value="GCV_T"/>
    <property type="match status" value="1"/>
</dbReference>
<evidence type="ECO:0000259" key="5">
    <source>
        <dbReference type="Pfam" id="PF08669"/>
    </source>
</evidence>
<dbReference type="InterPro" id="IPR028896">
    <property type="entry name" value="GcvT/YgfZ/DmdA"/>
</dbReference>
<evidence type="ECO:0000313" key="7">
    <source>
        <dbReference type="EMBL" id="RNF57988.1"/>
    </source>
</evidence>
<dbReference type="Pfam" id="PF07992">
    <property type="entry name" value="Pyr_redox_2"/>
    <property type="match status" value="1"/>
</dbReference>
<feature type="domain" description="Aminomethyltransferase C-terminal" evidence="5">
    <location>
        <begin position="878"/>
        <end position="959"/>
    </location>
</feature>
<evidence type="ECO:0000259" key="3">
    <source>
        <dbReference type="Pfam" id="PF01571"/>
    </source>
</evidence>
<evidence type="ECO:0000259" key="4">
    <source>
        <dbReference type="Pfam" id="PF07992"/>
    </source>
</evidence>
<dbReference type="SUPFAM" id="SSF51905">
    <property type="entry name" value="FAD/NAD(P)-binding domain"/>
    <property type="match status" value="1"/>
</dbReference>
<proteinExistence type="inferred from homology"/>
<feature type="domain" description="SoxA A3" evidence="6">
    <location>
        <begin position="496"/>
        <end position="580"/>
    </location>
</feature>
<evidence type="ECO:0000256" key="2">
    <source>
        <dbReference type="ARBA" id="ARBA00023002"/>
    </source>
</evidence>
<gene>
    <name evidence="7" type="ORF">EC580_13625</name>
</gene>
<dbReference type="InterPro" id="IPR023753">
    <property type="entry name" value="FAD/NAD-binding_dom"/>
</dbReference>
<dbReference type="InterPro" id="IPR013977">
    <property type="entry name" value="GcvT_C"/>
</dbReference>
<dbReference type="Pfam" id="PF17806">
    <property type="entry name" value="SO_alpha_A3"/>
    <property type="match status" value="1"/>
</dbReference>
<dbReference type="Gene3D" id="3.10.20.440">
    <property type="entry name" value="2Fe-2S iron-sulphur cluster binding domain, sarcosine oxidase, alpha subunit, N-terminal domain"/>
    <property type="match status" value="1"/>
</dbReference>
<dbReference type="PRINTS" id="PR00411">
    <property type="entry name" value="PNDRDTASEI"/>
</dbReference>
<dbReference type="InterPro" id="IPR041117">
    <property type="entry name" value="SoxA_A3"/>
</dbReference>
<dbReference type="Gene3D" id="3.30.1360.120">
    <property type="entry name" value="Probable tRNA modification gtpase trme, domain 1"/>
    <property type="match status" value="1"/>
</dbReference>
<dbReference type="Gene3D" id="1.10.10.1100">
    <property type="entry name" value="BFD-like [2Fe-2S]-binding domain"/>
    <property type="match status" value="1"/>
</dbReference>
<dbReference type="PANTHER" id="PTHR43757">
    <property type="entry name" value="AMINOMETHYLTRANSFERASE"/>
    <property type="match status" value="1"/>
</dbReference>